<organism evidence="9 10">
    <name type="scientific">Antrodiella citrinella</name>
    <dbReference type="NCBI Taxonomy" id="2447956"/>
    <lineage>
        <taxon>Eukaryota</taxon>
        <taxon>Fungi</taxon>
        <taxon>Dikarya</taxon>
        <taxon>Basidiomycota</taxon>
        <taxon>Agaricomycotina</taxon>
        <taxon>Agaricomycetes</taxon>
        <taxon>Polyporales</taxon>
        <taxon>Steccherinaceae</taxon>
        <taxon>Antrodiella</taxon>
    </lineage>
</organism>
<dbReference type="Proteomes" id="UP000308730">
    <property type="component" value="Unassembled WGS sequence"/>
</dbReference>
<dbReference type="Gene3D" id="3.40.50.300">
    <property type="entry name" value="P-loop containing nucleotide triphosphate hydrolases"/>
    <property type="match status" value="2"/>
</dbReference>
<dbReference type="GO" id="GO:0001786">
    <property type="term" value="F:phosphatidylserine binding"/>
    <property type="evidence" value="ECO:0007669"/>
    <property type="project" value="UniProtKB-ARBA"/>
</dbReference>
<accession>A0A4S4MS98</accession>
<feature type="compositionally biased region" description="Basic and acidic residues" evidence="6">
    <location>
        <begin position="1070"/>
        <end position="1082"/>
    </location>
</feature>
<dbReference type="InterPro" id="IPR007696">
    <property type="entry name" value="DNA_mismatch_repair_MutS_core"/>
</dbReference>
<evidence type="ECO:0000256" key="2">
    <source>
        <dbReference type="ARBA" id="ARBA00008932"/>
    </source>
</evidence>
<evidence type="ECO:0000313" key="10">
    <source>
        <dbReference type="Proteomes" id="UP000308730"/>
    </source>
</evidence>
<keyword evidence="7" id="KW-0472">Membrane</keyword>
<dbReference type="GO" id="GO:0061817">
    <property type="term" value="P:endoplasmic reticulum-plasma membrane tethering"/>
    <property type="evidence" value="ECO:0007669"/>
    <property type="project" value="UniProtKB-ARBA"/>
</dbReference>
<dbReference type="GO" id="GO:0035091">
    <property type="term" value="F:phosphatidylinositol binding"/>
    <property type="evidence" value="ECO:0007669"/>
    <property type="project" value="UniProtKB-ARBA"/>
</dbReference>
<feature type="region of interest" description="Disordered" evidence="6">
    <location>
        <begin position="1"/>
        <end position="60"/>
    </location>
</feature>
<feature type="region of interest" description="Disordered" evidence="6">
    <location>
        <begin position="1161"/>
        <end position="1197"/>
    </location>
</feature>
<dbReference type="Pfam" id="PF05192">
    <property type="entry name" value="MutS_III"/>
    <property type="match status" value="1"/>
</dbReference>
<evidence type="ECO:0000256" key="6">
    <source>
        <dbReference type="SAM" id="MobiDB-lite"/>
    </source>
</evidence>
<dbReference type="GO" id="GO:1902647">
    <property type="term" value="P:negative regulation of 1-phosphatidyl-1D-myo-inositol 4,5-bisphosphate biosynthetic process"/>
    <property type="evidence" value="ECO:0007669"/>
    <property type="project" value="UniProtKB-ARBA"/>
</dbReference>
<dbReference type="GO" id="GO:0030983">
    <property type="term" value="F:mismatched DNA binding"/>
    <property type="evidence" value="ECO:0007669"/>
    <property type="project" value="InterPro"/>
</dbReference>
<dbReference type="PANTHER" id="PTHR11361:SF20">
    <property type="entry name" value="MUTS PROTEIN HOMOLOG 5"/>
    <property type="match status" value="1"/>
</dbReference>
<evidence type="ECO:0000313" key="9">
    <source>
        <dbReference type="EMBL" id="THH28695.1"/>
    </source>
</evidence>
<dbReference type="SUPFAM" id="SSF49354">
    <property type="entry name" value="PapD-like"/>
    <property type="match status" value="1"/>
</dbReference>
<protein>
    <recommendedName>
        <fullName evidence="8">MSP domain-containing protein</fullName>
    </recommendedName>
</protein>
<dbReference type="InterPro" id="IPR036187">
    <property type="entry name" value="DNA_mismatch_repair_MutS_sf"/>
</dbReference>
<dbReference type="GO" id="GO:0160219">
    <property type="term" value="C:cortical endoplasmic reticulum membrane"/>
    <property type="evidence" value="ECO:0007669"/>
    <property type="project" value="UniProtKB-ARBA"/>
</dbReference>
<comment type="similarity">
    <text evidence="1">Belongs to the DNA mismatch repair MutS family.</text>
</comment>
<dbReference type="InterPro" id="IPR000535">
    <property type="entry name" value="MSP_dom"/>
</dbReference>
<comment type="caution">
    <text evidence="9">The sequence shown here is derived from an EMBL/GenBank/DDBJ whole genome shotgun (WGS) entry which is preliminary data.</text>
</comment>
<dbReference type="SUPFAM" id="SSF48334">
    <property type="entry name" value="DNA repair protein MutS, domain III"/>
    <property type="match status" value="1"/>
</dbReference>
<dbReference type="InterPro" id="IPR013783">
    <property type="entry name" value="Ig-like_fold"/>
</dbReference>
<feature type="region of interest" description="Disordered" evidence="6">
    <location>
        <begin position="1109"/>
        <end position="1128"/>
    </location>
</feature>
<evidence type="ECO:0000256" key="3">
    <source>
        <dbReference type="ARBA" id="ARBA00022741"/>
    </source>
</evidence>
<dbReference type="GO" id="GO:0051685">
    <property type="term" value="P:maintenance of ER location"/>
    <property type="evidence" value="ECO:0007669"/>
    <property type="project" value="UniProtKB-ARBA"/>
</dbReference>
<comment type="similarity">
    <text evidence="2">Belongs to the VAMP-associated protein (VAP) (TC 9.B.17) family.</text>
</comment>
<dbReference type="GO" id="GO:0061709">
    <property type="term" value="P:reticulophagy"/>
    <property type="evidence" value="ECO:0007669"/>
    <property type="project" value="UniProtKB-ARBA"/>
</dbReference>
<dbReference type="GO" id="GO:0005524">
    <property type="term" value="F:ATP binding"/>
    <property type="evidence" value="ECO:0007669"/>
    <property type="project" value="UniProtKB-KW"/>
</dbReference>
<gene>
    <name evidence="9" type="ORF">EUX98_g5476</name>
</gene>
<dbReference type="GO" id="GO:0005634">
    <property type="term" value="C:nucleus"/>
    <property type="evidence" value="ECO:0007669"/>
    <property type="project" value="TreeGrafter"/>
</dbReference>
<dbReference type="GO" id="GO:0140506">
    <property type="term" value="F:endoplasmic reticulum-autophagosome adaptor activity"/>
    <property type="evidence" value="ECO:0007669"/>
    <property type="project" value="UniProtKB-ARBA"/>
</dbReference>
<dbReference type="OrthoDB" id="29596at2759"/>
<dbReference type="EMBL" id="SGPM01000162">
    <property type="protein sequence ID" value="THH28695.1"/>
    <property type="molecule type" value="Genomic_DNA"/>
</dbReference>
<sequence length="1234" mass="136642">MVVPSPTSSNRNHKRKPDAAEPIDSTEPSESGNVRKKVRWDGEITEQEDETDETADESASPEKICMAASCQFGRVGCAYYDPVTCKMYILEDSQESPHYDLATTLLEQISPNVVLTSSKADDGFIDVLRSHSQLYSQNLQCALVLIGTLLHAADTNGGHFSLRPHKEFVATKGRDRALSLRLLSELPADTSGDAEPGSDSTSEPRSAYDFMRRQNDVNGDPNSQRWNAAIRLANYASVETSPLCMGSVGALLDHLTRVRAVGELDDGGIGGLEIRDIEYIALKQAMQINADALFSLQIFDTENHASAHSDKTKEGLSLFGILNNTKTSLGRAMLREWLLRPSLSIAVIEERHDAVACFMRLENLTIVNSMHNHLLGIKNVPKTMEAMKSGKVKISDWQGIMKFAYYSVLLRDALSELSHTSGIDVLRRLYDTLDDPSYKEIGSAVNTVINWDESVQAGRICVRPHIDDELDQLKHLYNGIDEVLSSVAQQVAANIEPGYAESLNVVYFPQLGYLICVPMHEEWKGENGIAVMEGWTFQFSSECNVYFKSEEMRDMDLHIGDVHSAIVDKEIEIIQSLQEKVLTFKDTIGRACDICAELDCLLCFAEASRTYNFRRPRMSEDTVTCIKQGRHPLQELVVDTFVPNDIAFAGGGSAGTHILPDEEDGTEDGEGEGIELNSIVVCTGANACGKVHALRSHGPSGTYFSERQSVYLKQVALIQFMAQIGCFVPAAQATLGIVDKIFTRIQTRESVSKVKIHADHVSQELPIQFVHMQVLLTSSKGELIAASESRPGTVAYDSQNDVDDDQSEVHVRPNERITYLYRVQNGLWLNSHAALCAEIFGIPRAVVRRAVYVSQLLSQHEIGQLLDEEMDTQERAELAEAEDVCRKFLAWDLSGDADGDVEVKAKLREILGKGPLTQHVKRALSISNHNAQPVAFKVKTTAPKLYCVRPNSGRVEPGETVEVQVMLQAMKDEPPMNIKCKDKFLIQSTTITQEKEVLPLQEMWTSESNEEIHSQKIRVVYLPPEGQTVPEEDETHANMSSLMNISDSRFETVRHIPPPSNGHAPEPAGQDEHVPGEPEIHVDAPSTPPPDEPVSQEEQLEREVPPPLVHVNVHQPQPPSPQPVQAVASGPDLTYELNNKEKELRDAKAEIDRLRSLISSMPEPSTIAPSEFTSSEFRRRPRSVLSDDDGTSTLSPATEVGSYVEDHMAPPEGVPLQVVIIIALGVFVTTYLFF</sequence>
<keyword evidence="7" id="KW-1133">Transmembrane helix</keyword>
<evidence type="ECO:0000256" key="5">
    <source>
        <dbReference type="ARBA" id="ARBA00023125"/>
    </source>
</evidence>
<keyword evidence="10" id="KW-1185">Reference proteome</keyword>
<dbReference type="Gene3D" id="1.10.1420.10">
    <property type="match status" value="1"/>
</dbReference>
<reference evidence="9 10" key="1">
    <citation type="submission" date="2019-02" db="EMBL/GenBank/DDBJ databases">
        <title>Genome sequencing of the rare red list fungi Antrodiella citrinella (Flaviporus citrinellus).</title>
        <authorList>
            <person name="Buettner E."/>
            <person name="Kellner H."/>
        </authorList>
    </citation>
    <scope>NUCLEOTIDE SEQUENCE [LARGE SCALE GENOMIC DNA]</scope>
    <source>
        <strain evidence="9 10">DSM 108506</strain>
    </source>
</reference>
<evidence type="ECO:0000256" key="1">
    <source>
        <dbReference type="ARBA" id="ARBA00006271"/>
    </source>
</evidence>
<dbReference type="PANTHER" id="PTHR11361">
    <property type="entry name" value="DNA MISMATCH REPAIR PROTEIN MUTS FAMILY MEMBER"/>
    <property type="match status" value="1"/>
</dbReference>
<feature type="compositionally biased region" description="Polar residues" evidence="6">
    <location>
        <begin position="1"/>
        <end position="10"/>
    </location>
</feature>
<evidence type="ECO:0000256" key="7">
    <source>
        <dbReference type="SAM" id="Phobius"/>
    </source>
</evidence>
<dbReference type="SUPFAM" id="SSF52540">
    <property type="entry name" value="P-loop containing nucleoside triphosphate hydrolases"/>
    <property type="match status" value="1"/>
</dbReference>
<evidence type="ECO:0000259" key="8">
    <source>
        <dbReference type="PROSITE" id="PS50202"/>
    </source>
</evidence>
<evidence type="ECO:0000256" key="4">
    <source>
        <dbReference type="ARBA" id="ARBA00022840"/>
    </source>
</evidence>
<dbReference type="Pfam" id="PF00488">
    <property type="entry name" value="MutS_V"/>
    <property type="match status" value="1"/>
</dbReference>
<dbReference type="InterPro" id="IPR000432">
    <property type="entry name" value="DNA_mismatch_repair_MutS_C"/>
</dbReference>
<feature type="region of interest" description="Disordered" evidence="6">
    <location>
        <begin position="1052"/>
        <end position="1102"/>
    </location>
</feature>
<dbReference type="GO" id="GO:0007009">
    <property type="term" value="P:plasma membrane organization"/>
    <property type="evidence" value="ECO:0007669"/>
    <property type="project" value="UniProtKB-ARBA"/>
</dbReference>
<feature type="domain" description="MSP" evidence="8">
    <location>
        <begin position="900"/>
        <end position="1022"/>
    </location>
</feature>
<feature type="compositionally biased region" description="Polar residues" evidence="6">
    <location>
        <begin position="1161"/>
        <end position="1175"/>
    </location>
</feature>
<keyword evidence="4" id="KW-0067">ATP-binding</keyword>
<dbReference type="InterPro" id="IPR045076">
    <property type="entry name" value="MutS"/>
</dbReference>
<dbReference type="GO" id="GO:0006298">
    <property type="term" value="P:mismatch repair"/>
    <property type="evidence" value="ECO:0007669"/>
    <property type="project" value="InterPro"/>
</dbReference>
<dbReference type="PROSITE" id="PS50202">
    <property type="entry name" value="MSP"/>
    <property type="match status" value="1"/>
</dbReference>
<dbReference type="FunFam" id="2.60.40.10:FF:000813">
    <property type="entry name" value="Vesicle-associated protein 1-1"/>
    <property type="match status" value="1"/>
</dbReference>
<dbReference type="AlphaFoldDB" id="A0A4S4MS98"/>
<keyword evidence="7" id="KW-0812">Transmembrane</keyword>
<dbReference type="Pfam" id="PF00635">
    <property type="entry name" value="Motile_Sperm"/>
    <property type="match status" value="1"/>
</dbReference>
<dbReference type="Gene3D" id="2.60.40.10">
    <property type="entry name" value="Immunoglobulins"/>
    <property type="match status" value="1"/>
</dbReference>
<feature type="region of interest" description="Disordered" evidence="6">
    <location>
        <begin position="188"/>
        <end position="207"/>
    </location>
</feature>
<name>A0A4S4MS98_9APHY</name>
<dbReference type="SMART" id="SM00533">
    <property type="entry name" value="MUTSd"/>
    <property type="match status" value="1"/>
</dbReference>
<keyword evidence="3" id="KW-0547">Nucleotide-binding</keyword>
<feature type="compositionally biased region" description="Acidic residues" evidence="6">
    <location>
        <begin position="43"/>
        <end position="56"/>
    </location>
</feature>
<dbReference type="GO" id="GO:0140664">
    <property type="term" value="F:ATP-dependent DNA damage sensor activity"/>
    <property type="evidence" value="ECO:0007669"/>
    <property type="project" value="InterPro"/>
</dbReference>
<dbReference type="InterPro" id="IPR008962">
    <property type="entry name" value="PapD-like_sf"/>
</dbReference>
<dbReference type="InterPro" id="IPR027417">
    <property type="entry name" value="P-loop_NTPase"/>
</dbReference>
<dbReference type="GO" id="GO:0051026">
    <property type="term" value="P:chiasma assembly"/>
    <property type="evidence" value="ECO:0007669"/>
    <property type="project" value="TreeGrafter"/>
</dbReference>
<feature type="transmembrane region" description="Helical" evidence="7">
    <location>
        <begin position="1214"/>
        <end position="1233"/>
    </location>
</feature>
<keyword evidence="5" id="KW-0238">DNA-binding</keyword>
<dbReference type="GO" id="GO:0160214">
    <property type="term" value="F:endoplasmic reticulum-plasma membrane adaptor activity"/>
    <property type="evidence" value="ECO:0007669"/>
    <property type="project" value="UniProtKB-ARBA"/>
</dbReference>
<proteinExistence type="inferred from homology"/>
<dbReference type="SMART" id="SM00534">
    <property type="entry name" value="MUTSac"/>
    <property type="match status" value="1"/>
</dbReference>